<keyword evidence="2" id="KW-1185">Reference proteome</keyword>
<proteinExistence type="predicted"/>
<dbReference type="AlphaFoldDB" id="A0A934I1C3"/>
<name>A0A934I1C3_9CLOT</name>
<sequence length="47" mass="5572">MIIKLNDNIEIVKQLLDKGYSDVQICGEVGLDWEEFWNIIEYINDIE</sequence>
<comment type="caution">
    <text evidence="1">The sequence shown here is derived from an EMBL/GenBank/DDBJ whole genome shotgun (WGS) entry which is preliminary data.</text>
</comment>
<organism evidence="1 2">
    <name type="scientific">Clostridium aciditolerans</name>
    <dbReference type="NCBI Taxonomy" id="339861"/>
    <lineage>
        <taxon>Bacteria</taxon>
        <taxon>Bacillati</taxon>
        <taxon>Bacillota</taxon>
        <taxon>Clostridia</taxon>
        <taxon>Eubacteriales</taxon>
        <taxon>Clostridiaceae</taxon>
        <taxon>Clostridium</taxon>
    </lineage>
</organism>
<evidence type="ECO:0000313" key="2">
    <source>
        <dbReference type="Proteomes" id="UP000622687"/>
    </source>
</evidence>
<dbReference type="RefSeq" id="WP_211144371.1">
    <property type="nucleotide sequence ID" value="NZ_JAEEGB010000037.1"/>
</dbReference>
<evidence type="ECO:0000313" key="1">
    <source>
        <dbReference type="EMBL" id="MBI6875002.1"/>
    </source>
</evidence>
<gene>
    <name evidence="1" type="ORF">I6U51_20225</name>
</gene>
<accession>A0A934I1C3</accession>
<dbReference type="Proteomes" id="UP000622687">
    <property type="component" value="Unassembled WGS sequence"/>
</dbReference>
<dbReference type="EMBL" id="JAEEGB010000037">
    <property type="protein sequence ID" value="MBI6875002.1"/>
    <property type="molecule type" value="Genomic_DNA"/>
</dbReference>
<protein>
    <submittedName>
        <fullName evidence="1">Uncharacterized protein</fullName>
    </submittedName>
</protein>
<reference evidence="1" key="1">
    <citation type="submission" date="2020-12" db="EMBL/GenBank/DDBJ databases">
        <title>Clostridium thailandense sp. nov., a novel acetogenic bacterium isolated from peat land soil in Thailand.</title>
        <authorList>
            <person name="Chaikitkaew S."/>
            <person name="Birkeland N.K."/>
        </authorList>
    </citation>
    <scope>NUCLEOTIDE SEQUENCE</scope>
    <source>
        <strain evidence="1">DSM 17425</strain>
    </source>
</reference>